<name>A0A9X2HXS8_9SPHN</name>
<comment type="caution">
    <text evidence="1">The sequence shown here is derived from an EMBL/GenBank/DDBJ whole genome shotgun (WGS) entry which is preliminary data.</text>
</comment>
<dbReference type="EMBL" id="JAMLDY010000011">
    <property type="protein sequence ID" value="MCP3735364.1"/>
    <property type="molecule type" value="Genomic_DNA"/>
</dbReference>
<proteinExistence type="predicted"/>
<evidence type="ECO:0000313" key="1">
    <source>
        <dbReference type="EMBL" id="MCP3735364.1"/>
    </source>
</evidence>
<accession>A0A9X2HXS8</accession>
<organism evidence="1 2">
    <name type="scientific">Sphingomonas liriopis</name>
    <dbReference type="NCBI Taxonomy" id="2949094"/>
    <lineage>
        <taxon>Bacteria</taxon>
        <taxon>Pseudomonadati</taxon>
        <taxon>Pseudomonadota</taxon>
        <taxon>Alphaproteobacteria</taxon>
        <taxon>Sphingomonadales</taxon>
        <taxon>Sphingomonadaceae</taxon>
        <taxon>Sphingomonas</taxon>
    </lineage>
</organism>
<evidence type="ECO:0000313" key="2">
    <source>
        <dbReference type="Proteomes" id="UP001139486"/>
    </source>
</evidence>
<gene>
    <name evidence="1" type="ORF">M9979_10835</name>
</gene>
<sequence>MIYPFKSKMMQGFKKLEMPQQLGAMVDNYWNKELPEILTGAQQAQPFLEDLNGFLDAAETKVDADAFKAIAASCAQMVAATNTEWLKTLYALSPDAVGTVLMRCMRVINRQTHNAGALKAFKTLFDALGIKIVGPWDTCVGVASFGSTSFHDGTLEVTLP</sequence>
<reference evidence="1" key="1">
    <citation type="submission" date="2022-05" db="EMBL/GenBank/DDBJ databases">
        <title>Sphingomonas sp. strain RP10 Genome sequencing and assembly.</title>
        <authorList>
            <person name="Kim I."/>
        </authorList>
    </citation>
    <scope>NUCLEOTIDE SEQUENCE</scope>
    <source>
        <strain evidence="1">RP10</strain>
    </source>
</reference>
<dbReference type="RefSeq" id="WP_254289372.1">
    <property type="nucleotide sequence ID" value="NZ_JAMLDY010000011.1"/>
</dbReference>
<keyword evidence="2" id="KW-1185">Reference proteome</keyword>
<dbReference type="AlphaFoldDB" id="A0A9X2HXS8"/>
<protein>
    <submittedName>
        <fullName evidence="1">Uncharacterized protein</fullName>
    </submittedName>
</protein>
<dbReference type="Proteomes" id="UP001139486">
    <property type="component" value="Unassembled WGS sequence"/>
</dbReference>